<evidence type="ECO:0000256" key="13">
    <source>
        <dbReference type="SAM" id="Phobius"/>
    </source>
</evidence>
<dbReference type="GO" id="GO:0006508">
    <property type="term" value="P:proteolysis"/>
    <property type="evidence" value="ECO:0007669"/>
    <property type="project" value="UniProtKB-KW"/>
</dbReference>
<feature type="domain" description="Peptidase S1" evidence="14">
    <location>
        <begin position="125"/>
        <end position="346"/>
    </location>
</feature>
<dbReference type="PANTHER" id="PTHR24264">
    <property type="entry name" value="TRYPSIN-RELATED"/>
    <property type="match status" value="1"/>
</dbReference>
<dbReference type="Proteomes" id="UP001174136">
    <property type="component" value="Unassembled WGS sequence"/>
</dbReference>
<evidence type="ECO:0000313" key="15">
    <source>
        <dbReference type="EMBL" id="KAK0150814.1"/>
    </source>
</evidence>
<keyword evidence="5 11" id="KW-0378">Hydrolase</keyword>
<evidence type="ECO:0000256" key="11">
    <source>
        <dbReference type="RuleBase" id="RU363034"/>
    </source>
</evidence>
<dbReference type="Gene3D" id="2.40.10.10">
    <property type="entry name" value="Trypsin-like serine proteases"/>
    <property type="match status" value="2"/>
</dbReference>
<evidence type="ECO:0000256" key="10">
    <source>
        <dbReference type="ARBA" id="ARBA00038868"/>
    </source>
</evidence>
<accession>A0AA47N2R5</accession>
<proteinExistence type="predicted"/>
<dbReference type="AlphaFoldDB" id="A0AA47N2R5"/>
<name>A0AA47N2R5_MERPO</name>
<evidence type="ECO:0000256" key="12">
    <source>
        <dbReference type="SAM" id="MobiDB-lite"/>
    </source>
</evidence>
<keyword evidence="7" id="KW-0865">Zymogen</keyword>
<feature type="transmembrane region" description="Helical" evidence="13">
    <location>
        <begin position="100"/>
        <end position="121"/>
    </location>
</feature>
<dbReference type="GO" id="GO:0005615">
    <property type="term" value="C:extracellular space"/>
    <property type="evidence" value="ECO:0007669"/>
    <property type="project" value="TreeGrafter"/>
</dbReference>
<dbReference type="GO" id="GO:0004252">
    <property type="term" value="F:serine-type endopeptidase activity"/>
    <property type="evidence" value="ECO:0007669"/>
    <property type="project" value="UniProtKB-EC"/>
</dbReference>
<keyword evidence="6 11" id="KW-0720">Serine protease</keyword>
<evidence type="ECO:0000256" key="3">
    <source>
        <dbReference type="ARBA" id="ARBA00022670"/>
    </source>
</evidence>
<dbReference type="EMBL" id="JAOPHQ010001435">
    <property type="protein sequence ID" value="KAK0150814.1"/>
    <property type="molecule type" value="Genomic_DNA"/>
</dbReference>
<organism evidence="15 16">
    <name type="scientific">Merluccius polli</name>
    <name type="common">Benguela hake</name>
    <name type="synonym">Merluccius cadenati</name>
    <dbReference type="NCBI Taxonomy" id="89951"/>
    <lineage>
        <taxon>Eukaryota</taxon>
        <taxon>Metazoa</taxon>
        <taxon>Chordata</taxon>
        <taxon>Craniata</taxon>
        <taxon>Vertebrata</taxon>
        <taxon>Euteleostomi</taxon>
        <taxon>Actinopterygii</taxon>
        <taxon>Neopterygii</taxon>
        <taxon>Teleostei</taxon>
        <taxon>Neoteleostei</taxon>
        <taxon>Acanthomorphata</taxon>
        <taxon>Zeiogadaria</taxon>
        <taxon>Gadariae</taxon>
        <taxon>Gadiformes</taxon>
        <taxon>Gadoidei</taxon>
        <taxon>Merlucciidae</taxon>
        <taxon>Merluccius</taxon>
    </lineage>
</organism>
<keyword evidence="4" id="KW-0222">Digestion</keyword>
<dbReference type="PANTHER" id="PTHR24264:SF68">
    <property type="entry name" value="TRYPSIN-3-LIKE"/>
    <property type="match status" value="1"/>
</dbReference>
<evidence type="ECO:0000259" key="14">
    <source>
        <dbReference type="PROSITE" id="PS50240"/>
    </source>
</evidence>
<dbReference type="GO" id="GO:0007586">
    <property type="term" value="P:digestion"/>
    <property type="evidence" value="ECO:0007669"/>
    <property type="project" value="UniProtKB-KW"/>
</dbReference>
<dbReference type="PRINTS" id="PR00722">
    <property type="entry name" value="CHYMOTRYPSIN"/>
</dbReference>
<evidence type="ECO:0000256" key="8">
    <source>
        <dbReference type="ARBA" id="ARBA00023157"/>
    </source>
</evidence>
<dbReference type="InterPro" id="IPR001254">
    <property type="entry name" value="Trypsin_dom"/>
</dbReference>
<dbReference type="FunFam" id="2.40.10.10:FF:000122">
    <property type="entry name" value="Chymotrypsin-like elastase family member 1"/>
    <property type="match status" value="1"/>
</dbReference>
<dbReference type="FunFam" id="2.40.10.10:FF:000008">
    <property type="entry name" value="Cationic trypsin"/>
    <property type="match status" value="1"/>
</dbReference>
<evidence type="ECO:0000256" key="1">
    <source>
        <dbReference type="ARBA" id="ARBA00004239"/>
    </source>
</evidence>
<dbReference type="InterPro" id="IPR009003">
    <property type="entry name" value="Peptidase_S1_PA"/>
</dbReference>
<keyword evidence="16" id="KW-1185">Reference proteome</keyword>
<evidence type="ECO:0000256" key="7">
    <source>
        <dbReference type="ARBA" id="ARBA00023145"/>
    </source>
</evidence>
<keyword evidence="3 11" id="KW-0645">Protease</keyword>
<evidence type="ECO:0000256" key="9">
    <source>
        <dbReference type="ARBA" id="ARBA00036320"/>
    </source>
</evidence>
<keyword evidence="13" id="KW-0812">Transmembrane</keyword>
<dbReference type="InterPro" id="IPR018114">
    <property type="entry name" value="TRYPSIN_HIS"/>
</dbReference>
<keyword evidence="2" id="KW-0964">Secreted</keyword>
<evidence type="ECO:0000256" key="6">
    <source>
        <dbReference type="ARBA" id="ARBA00022825"/>
    </source>
</evidence>
<keyword evidence="13" id="KW-0472">Membrane</keyword>
<reference evidence="15" key="1">
    <citation type="journal article" date="2023" name="Front. Mar. Sci.">
        <title>A new Merluccius polli reference genome to investigate the effects of global change in West African waters.</title>
        <authorList>
            <person name="Mateo J.L."/>
            <person name="Blanco-Fernandez C."/>
            <person name="Garcia-Vazquez E."/>
            <person name="Machado-Schiaffino G."/>
        </authorList>
    </citation>
    <scope>NUCLEOTIDE SEQUENCE</scope>
    <source>
        <strain evidence="15">C29</strain>
        <tissue evidence="15">Fin</tissue>
    </source>
</reference>
<evidence type="ECO:0000313" key="16">
    <source>
        <dbReference type="Proteomes" id="UP001174136"/>
    </source>
</evidence>
<dbReference type="InterPro" id="IPR043504">
    <property type="entry name" value="Peptidase_S1_PA_chymotrypsin"/>
</dbReference>
<evidence type="ECO:0000256" key="5">
    <source>
        <dbReference type="ARBA" id="ARBA00022801"/>
    </source>
</evidence>
<comment type="catalytic activity">
    <reaction evidence="9">
        <text>Preferential cleavage: Arg-|-Xaa, Lys-|-Xaa.</text>
        <dbReference type="EC" id="3.4.21.4"/>
    </reaction>
</comment>
<dbReference type="PROSITE" id="PS00134">
    <property type="entry name" value="TRYPSIN_HIS"/>
    <property type="match status" value="1"/>
</dbReference>
<comment type="caution">
    <text evidence="15">The sequence shown here is derived from an EMBL/GenBank/DDBJ whole genome shotgun (WGS) entry which is preliminary data.</text>
</comment>
<keyword evidence="13" id="KW-1133">Transmembrane helix</keyword>
<dbReference type="SUPFAM" id="SSF50494">
    <property type="entry name" value="Trypsin-like serine proteases"/>
    <property type="match status" value="1"/>
</dbReference>
<evidence type="ECO:0000256" key="2">
    <source>
        <dbReference type="ARBA" id="ARBA00022525"/>
    </source>
</evidence>
<dbReference type="SMART" id="SM00020">
    <property type="entry name" value="Tryp_SPc"/>
    <property type="match status" value="1"/>
</dbReference>
<dbReference type="PROSITE" id="PS00135">
    <property type="entry name" value="TRYPSIN_SER"/>
    <property type="match status" value="1"/>
</dbReference>
<keyword evidence="8" id="KW-1015">Disulfide bond</keyword>
<dbReference type="InterPro" id="IPR001314">
    <property type="entry name" value="Peptidase_S1A"/>
</dbReference>
<dbReference type="InterPro" id="IPR033116">
    <property type="entry name" value="TRYPSIN_SER"/>
</dbReference>
<dbReference type="InterPro" id="IPR050127">
    <property type="entry name" value="Serine_Proteases_S1"/>
</dbReference>
<sequence>MAMLPQPDTLQGSPPDGQLRGREMGATVAVTSTGRNKQMLNGWGGGLRGEEVVNGECRTSGGHMSQASRMEDARGRGGSRYKSRGCHCAHVQTGCRKTQLSLSMIALIILALLGAAVAAPMEDKIVGGYACEPHSQAHQVSLNLGYHFCGGSLINDRWIISAAHCWQNPFSQIAILGENHIWQYDGTEQYMPVDAIYWHQSYDYRTLDYDIMLMRLAHPATLNQYVKPVALPAACPMAGDMCVVSGWGNIYSDMFNPFYLQCLDLPILSQKDCDNSYPGMITDRMVCAGFLEGGKDSCQGDSGGPLVCNGELQGIVSWGQGCAQPNYPGVYTKVCSLMPWITDILANYS</sequence>
<dbReference type="PROSITE" id="PS50240">
    <property type="entry name" value="TRYPSIN_DOM"/>
    <property type="match status" value="1"/>
</dbReference>
<dbReference type="CDD" id="cd00190">
    <property type="entry name" value="Tryp_SPc"/>
    <property type="match status" value="1"/>
</dbReference>
<dbReference type="Pfam" id="PF00089">
    <property type="entry name" value="Trypsin"/>
    <property type="match status" value="1"/>
</dbReference>
<comment type="subcellular location">
    <subcellularLocation>
        <location evidence="1">Secreted</location>
        <location evidence="1">Extracellular space</location>
    </subcellularLocation>
</comment>
<protein>
    <recommendedName>
        <fullName evidence="10">trypsin</fullName>
        <ecNumber evidence="10">3.4.21.4</ecNumber>
    </recommendedName>
</protein>
<gene>
    <name evidence="15" type="primary">TRY1_3</name>
    <name evidence="15" type="ORF">N1851_008080</name>
</gene>
<feature type="region of interest" description="Disordered" evidence="12">
    <location>
        <begin position="1"/>
        <end position="21"/>
    </location>
</feature>
<evidence type="ECO:0000256" key="4">
    <source>
        <dbReference type="ARBA" id="ARBA00022757"/>
    </source>
</evidence>
<dbReference type="EC" id="3.4.21.4" evidence="10"/>